<dbReference type="AlphaFoldDB" id="A0A183BTZ7"/>
<reference evidence="3" key="2">
    <citation type="submission" date="2016-06" db="UniProtKB">
        <authorList>
            <consortium name="WormBaseParasite"/>
        </authorList>
    </citation>
    <scope>IDENTIFICATION</scope>
</reference>
<evidence type="ECO:0000256" key="1">
    <source>
        <dbReference type="SAM" id="SignalP"/>
    </source>
</evidence>
<feature type="signal peptide" evidence="1">
    <location>
        <begin position="1"/>
        <end position="23"/>
    </location>
</feature>
<dbReference type="Proteomes" id="UP000050741">
    <property type="component" value="Unassembled WGS sequence"/>
</dbReference>
<evidence type="ECO:0000313" key="2">
    <source>
        <dbReference type="Proteomes" id="UP000050741"/>
    </source>
</evidence>
<name>A0A183BTZ7_GLOPA</name>
<dbReference type="WBParaSite" id="GPLIN_000408300">
    <property type="protein sequence ID" value="GPLIN_000408300"/>
    <property type="gene ID" value="GPLIN_000408300"/>
</dbReference>
<keyword evidence="2" id="KW-1185">Reference proteome</keyword>
<sequence>MLLNLLAVYAVALMTTLYMPVQSAYTYQKMDELMPELRQYLGRTHLGTLKARKFNDDDNAFQQIRERKSNNLRNLMRIGKRNVPIADNFAREDEGGVGALSPVFYIPTDFLQAYRPQSVWLRR</sequence>
<accession>A0A183BTZ7</accession>
<reference evidence="2" key="1">
    <citation type="submission" date="2014-05" db="EMBL/GenBank/DDBJ databases">
        <title>The genome and life-stage specific transcriptomes of Globodera pallida elucidate key aspects of plant parasitism by a cyst nematode.</title>
        <authorList>
            <person name="Cotton J.A."/>
            <person name="Lilley C.J."/>
            <person name="Jones L.M."/>
            <person name="Kikuchi T."/>
            <person name="Reid A.J."/>
            <person name="Thorpe P."/>
            <person name="Tsai I.J."/>
            <person name="Beasley H."/>
            <person name="Blok V."/>
            <person name="Cock P.J.A."/>
            <person name="Van den Akker S.E."/>
            <person name="Holroyd N."/>
            <person name="Hunt M."/>
            <person name="Mantelin S."/>
            <person name="Naghra H."/>
            <person name="Pain A."/>
            <person name="Palomares-Rius J.E."/>
            <person name="Zarowiecki M."/>
            <person name="Berriman M."/>
            <person name="Jones J.T."/>
            <person name="Urwin P.E."/>
        </authorList>
    </citation>
    <scope>NUCLEOTIDE SEQUENCE [LARGE SCALE GENOMIC DNA]</scope>
    <source>
        <strain evidence="2">Lindley</strain>
    </source>
</reference>
<evidence type="ECO:0000313" key="3">
    <source>
        <dbReference type="WBParaSite" id="GPLIN_000408300"/>
    </source>
</evidence>
<feature type="chain" id="PRO_5008146617" evidence="1">
    <location>
        <begin position="24"/>
        <end position="123"/>
    </location>
</feature>
<proteinExistence type="predicted"/>
<protein>
    <submittedName>
        <fullName evidence="3">Uncharacterized protein</fullName>
    </submittedName>
</protein>
<organism evidence="2 3">
    <name type="scientific">Globodera pallida</name>
    <name type="common">Potato cyst nematode worm</name>
    <name type="synonym">Heterodera pallida</name>
    <dbReference type="NCBI Taxonomy" id="36090"/>
    <lineage>
        <taxon>Eukaryota</taxon>
        <taxon>Metazoa</taxon>
        <taxon>Ecdysozoa</taxon>
        <taxon>Nematoda</taxon>
        <taxon>Chromadorea</taxon>
        <taxon>Rhabditida</taxon>
        <taxon>Tylenchina</taxon>
        <taxon>Tylenchomorpha</taxon>
        <taxon>Tylenchoidea</taxon>
        <taxon>Heteroderidae</taxon>
        <taxon>Heteroderinae</taxon>
        <taxon>Globodera</taxon>
    </lineage>
</organism>
<keyword evidence="1" id="KW-0732">Signal</keyword>